<feature type="region of interest" description="Disordered" evidence="1">
    <location>
        <begin position="1"/>
        <end position="26"/>
    </location>
</feature>
<protein>
    <submittedName>
        <fullName evidence="2">Uncharacterized protein</fullName>
    </submittedName>
</protein>
<gene>
    <name evidence="2" type="ORF">CCACVL1_31031</name>
</gene>
<proteinExistence type="predicted"/>
<accession>A0A1R3FUA6</accession>
<dbReference type="Gramene" id="OMO49397">
    <property type="protein sequence ID" value="OMO49397"/>
    <property type="gene ID" value="CCACVL1_31031"/>
</dbReference>
<evidence type="ECO:0000256" key="1">
    <source>
        <dbReference type="SAM" id="MobiDB-lite"/>
    </source>
</evidence>
<feature type="compositionally biased region" description="Basic and acidic residues" evidence="1">
    <location>
        <begin position="15"/>
        <end position="26"/>
    </location>
</feature>
<sequence length="26" mass="2863">MAFETHPPKSGVHATRIESELVKANL</sequence>
<dbReference type="Proteomes" id="UP000188268">
    <property type="component" value="Unassembled WGS sequence"/>
</dbReference>
<dbReference type="AlphaFoldDB" id="A0A1R3FUA6"/>
<name>A0A1R3FUA6_COCAP</name>
<comment type="caution">
    <text evidence="2">The sequence shown here is derived from an EMBL/GenBank/DDBJ whole genome shotgun (WGS) entry which is preliminary data.</text>
</comment>
<dbReference type="EMBL" id="AWWV01016495">
    <property type="protein sequence ID" value="OMO49397.1"/>
    <property type="molecule type" value="Genomic_DNA"/>
</dbReference>
<organism evidence="2 3">
    <name type="scientific">Corchorus capsularis</name>
    <name type="common">Jute</name>
    <dbReference type="NCBI Taxonomy" id="210143"/>
    <lineage>
        <taxon>Eukaryota</taxon>
        <taxon>Viridiplantae</taxon>
        <taxon>Streptophyta</taxon>
        <taxon>Embryophyta</taxon>
        <taxon>Tracheophyta</taxon>
        <taxon>Spermatophyta</taxon>
        <taxon>Magnoliopsida</taxon>
        <taxon>eudicotyledons</taxon>
        <taxon>Gunneridae</taxon>
        <taxon>Pentapetalae</taxon>
        <taxon>rosids</taxon>
        <taxon>malvids</taxon>
        <taxon>Malvales</taxon>
        <taxon>Malvaceae</taxon>
        <taxon>Grewioideae</taxon>
        <taxon>Apeibeae</taxon>
        <taxon>Corchorus</taxon>
    </lineage>
</organism>
<evidence type="ECO:0000313" key="2">
    <source>
        <dbReference type="EMBL" id="OMO49397.1"/>
    </source>
</evidence>
<reference evidence="2 3" key="1">
    <citation type="submission" date="2013-09" db="EMBL/GenBank/DDBJ databases">
        <title>Corchorus capsularis genome sequencing.</title>
        <authorList>
            <person name="Alam M."/>
            <person name="Haque M.S."/>
            <person name="Islam M.S."/>
            <person name="Emdad E.M."/>
            <person name="Islam M.M."/>
            <person name="Ahmed B."/>
            <person name="Halim A."/>
            <person name="Hossen Q.M.M."/>
            <person name="Hossain M.Z."/>
            <person name="Ahmed R."/>
            <person name="Khan M.M."/>
            <person name="Islam R."/>
            <person name="Rashid M.M."/>
            <person name="Khan S.A."/>
            <person name="Rahman M.S."/>
            <person name="Alam M."/>
        </authorList>
    </citation>
    <scope>NUCLEOTIDE SEQUENCE [LARGE SCALE GENOMIC DNA]</scope>
    <source>
        <strain evidence="3">cv. CVL-1</strain>
        <tissue evidence="2">Whole seedling</tissue>
    </source>
</reference>
<keyword evidence="3" id="KW-1185">Reference proteome</keyword>
<evidence type="ECO:0000313" key="3">
    <source>
        <dbReference type="Proteomes" id="UP000188268"/>
    </source>
</evidence>